<evidence type="ECO:0000313" key="2">
    <source>
        <dbReference type="EMBL" id="TFK87325.1"/>
    </source>
</evidence>
<proteinExistence type="predicted"/>
<keyword evidence="3" id="KW-1185">Reference proteome</keyword>
<feature type="region of interest" description="Disordered" evidence="1">
    <location>
        <begin position="259"/>
        <end position="297"/>
    </location>
</feature>
<dbReference type="Proteomes" id="UP000308197">
    <property type="component" value="Unassembled WGS sequence"/>
</dbReference>
<feature type="region of interest" description="Disordered" evidence="1">
    <location>
        <begin position="1"/>
        <end position="36"/>
    </location>
</feature>
<reference evidence="2 3" key="1">
    <citation type="journal article" date="2019" name="Nat. Ecol. Evol.">
        <title>Megaphylogeny resolves global patterns of mushroom evolution.</title>
        <authorList>
            <person name="Varga T."/>
            <person name="Krizsan K."/>
            <person name="Foldi C."/>
            <person name="Dima B."/>
            <person name="Sanchez-Garcia M."/>
            <person name="Sanchez-Ramirez S."/>
            <person name="Szollosi G.J."/>
            <person name="Szarkandi J.G."/>
            <person name="Papp V."/>
            <person name="Albert L."/>
            <person name="Andreopoulos W."/>
            <person name="Angelini C."/>
            <person name="Antonin V."/>
            <person name="Barry K.W."/>
            <person name="Bougher N.L."/>
            <person name="Buchanan P."/>
            <person name="Buyck B."/>
            <person name="Bense V."/>
            <person name="Catcheside P."/>
            <person name="Chovatia M."/>
            <person name="Cooper J."/>
            <person name="Damon W."/>
            <person name="Desjardin D."/>
            <person name="Finy P."/>
            <person name="Geml J."/>
            <person name="Haridas S."/>
            <person name="Hughes K."/>
            <person name="Justo A."/>
            <person name="Karasinski D."/>
            <person name="Kautmanova I."/>
            <person name="Kiss B."/>
            <person name="Kocsube S."/>
            <person name="Kotiranta H."/>
            <person name="LaButti K.M."/>
            <person name="Lechner B.E."/>
            <person name="Liimatainen K."/>
            <person name="Lipzen A."/>
            <person name="Lukacs Z."/>
            <person name="Mihaltcheva S."/>
            <person name="Morgado L.N."/>
            <person name="Niskanen T."/>
            <person name="Noordeloos M.E."/>
            <person name="Ohm R.A."/>
            <person name="Ortiz-Santana B."/>
            <person name="Ovrebo C."/>
            <person name="Racz N."/>
            <person name="Riley R."/>
            <person name="Savchenko A."/>
            <person name="Shiryaev A."/>
            <person name="Soop K."/>
            <person name="Spirin V."/>
            <person name="Szebenyi C."/>
            <person name="Tomsovsky M."/>
            <person name="Tulloss R.E."/>
            <person name="Uehling J."/>
            <person name="Grigoriev I.V."/>
            <person name="Vagvolgyi C."/>
            <person name="Papp T."/>
            <person name="Martin F.M."/>
            <person name="Miettinen O."/>
            <person name="Hibbett D.S."/>
            <person name="Nagy L.G."/>
        </authorList>
    </citation>
    <scope>NUCLEOTIDE SEQUENCE [LARGE SCALE GENOMIC DNA]</scope>
    <source>
        <strain evidence="2 3">HHB13444</strain>
    </source>
</reference>
<feature type="compositionally biased region" description="Pro residues" evidence="1">
    <location>
        <begin position="285"/>
        <end position="297"/>
    </location>
</feature>
<dbReference type="EMBL" id="ML211158">
    <property type="protein sequence ID" value="TFK87325.1"/>
    <property type="molecule type" value="Genomic_DNA"/>
</dbReference>
<dbReference type="InParanoid" id="A0A5C3PC53"/>
<name>A0A5C3PC53_9APHY</name>
<organism evidence="2 3">
    <name type="scientific">Polyporus arcularius HHB13444</name>
    <dbReference type="NCBI Taxonomy" id="1314778"/>
    <lineage>
        <taxon>Eukaryota</taxon>
        <taxon>Fungi</taxon>
        <taxon>Dikarya</taxon>
        <taxon>Basidiomycota</taxon>
        <taxon>Agaricomycotina</taxon>
        <taxon>Agaricomycetes</taxon>
        <taxon>Polyporales</taxon>
        <taxon>Polyporaceae</taxon>
        <taxon>Polyporus</taxon>
    </lineage>
</organism>
<evidence type="ECO:0000256" key="1">
    <source>
        <dbReference type="SAM" id="MobiDB-lite"/>
    </source>
</evidence>
<evidence type="ECO:0000313" key="3">
    <source>
        <dbReference type="Proteomes" id="UP000308197"/>
    </source>
</evidence>
<protein>
    <submittedName>
        <fullName evidence="2">Uncharacterized protein</fullName>
    </submittedName>
</protein>
<accession>A0A5C3PC53</accession>
<sequence length="297" mass="32446">MTIASHVVQPTLPDLTPSAPRPIWTGRSPRPGPKSKASLRTMLAVPRPHAPTHRVAGRAVNPVLRFVGGVTNGEGSQSPRRTVYHLNMQSPVRSTMHADVEPDASRQAAACSRVLSALSPDATTVFRRPGTSNCRPKLKCLVSDSESDGRRMRHHGWTLQHLRPPMYARQIGVVSQPPAILPGVRQAQASELFCAMPVRGYGFLRRPDVRPQGARLPLRGSLFSLHNRPAHLRSSPFAFCGVQRDASCVSLLRSGARSGNLHRAAQPHPRPFTLRRPPRFQRGHSPPPPSPPAHLSG</sequence>
<dbReference type="AlphaFoldDB" id="A0A5C3PC53"/>
<gene>
    <name evidence="2" type="ORF">K466DRAFT_115733</name>
</gene>